<protein>
    <submittedName>
        <fullName evidence="2">PTS cellobiose transporter subunit IIB</fullName>
    </submittedName>
</protein>
<evidence type="ECO:0000313" key="2">
    <source>
        <dbReference type="EMBL" id="MQT14208.1"/>
    </source>
</evidence>
<comment type="caution">
    <text evidence="2">The sequence shown here is derived from an EMBL/GenBank/DDBJ whole genome shotgun (WGS) entry which is preliminary data.</text>
</comment>
<evidence type="ECO:0000313" key="3">
    <source>
        <dbReference type="Proteomes" id="UP000332515"/>
    </source>
</evidence>
<dbReference type="GO" id="GO:0016301">
    <property type="term" value="F:kinase activity"/>
    <property type="evidence" value="ECO:0007669"/>
    <property type="project" value="TreeGrafter"/>
</dbReference>
<reference evidence="2 3" key="1">
    <citation type="submission" date="2019-09" db="EMBL/GenBank/DDBJ databases">
        <title>Segnochrobactrum spirostomi gen. nov., sp. nov., isolated from the ciliate Spirostomum cf. yagiui and description of a novel family, Segnochrobactraceae fam. nov. within the order Rhizobiales of the class Alphaproteobacteria.</title>
        <authorList>
            <person name="Akter S."/>
            <person name="Shazib S.U.A."/>
            <person name="Shin M.K."/>
        </authorList>
    </citation>
    <scope>NUCLEOTIDE SEQUENCE [LARGE SCALE GENOMIC DNA]</scope>
    <source>
        <strain evidence="2 3">Sp-1</strain>
    </source>
</reference>
<dbReference type="GO" id="GO:0008982">
    <property type="term" value="F:protein-N(PI)-phosphohistidine-sugar phosphotransferase activity"/>
    <property type="evidence" value="ECO:0007669"/>
    <property type="project" value="InterPro"/>
</dbReference>
<organism evidence="2 3">
    <name type="scientific">Segnochrobactrum spirostomi</name>
    <dbReference type="NCBI Taxonomy" id="2608987"/>
    <lineage>
        <taxon>Bacteria</taxon>
        <taxon>Pseudomonadati</taxon>
        <taxon>Pseudomonadota</taxon>
        <taxon>Alphaproteobacteria</taxon>
        <taxon>Hyphomicrobiales</taxon>
        <taxon>Segnochrobactraceae</taxon>
        <taxon>Segnochrobactrum</taxon>
    </lineage>
</organism>
<dbReference type="GO" id="GO:0009401">
    <property type="term" value="P:phosphoenolpyruvate-dependent sugar phosphotransferase system"/>
    <property type="evidence" value="ECO:0007669"/>
    <property type="project" value="InterPro"/>
</dbReference>
<dbReference type="SUPFAM" id="SSF141530">
    <property type="entry name" value="PTSIIA/GutA-like"/>
    <property type="match status" value="1"/>
</dbReference>
<dbReference type="PANTHER" id="PTHR40398:SF1">
    <property type="entry name" value="PTS SYSTEM GLUCITOL_SORBITOL-SPECIFIC EIIA COMPONENT"/>
    <property type="match status" value="1"/>
</dbReference>
<dbReference type="AlphaFoldDB" id="A0A6A7Y891"/>
<gene>
    <name evidence="2" type="ORF">F0357_16465</name>
</gene>
<dbReference type="RefSeq" id="WP_153484510.1">
    <property type="nucleotide sequence ID" value="NZ_VWNA01000001.1"/>
</dbReference>
<dbReference type="PROSITE" id="PS51097">
    <property type="entry name" value="PTS_EIIA_TYPE_5"/>
    <property type="match status" value="1"/>
</dbReference>
<sequence>MTIRLRTAITEVGPGVAELLEGGVLILFAEGAPPELAEMSILHAVVEGPTADAPPVGAELKIGPVSTIVTALGDAAWKKVADIGHVVINFDGEETAGRPGEICAAPVNAGELAAALKSGAEIVISD</sequence>
<dbReference type="Proteomes" id="UP000332515">
    <property type="component" value="Unassembled WGS sequence"/>
</dbReference>
<evidence type="ECO:0000256" key="1">
    <source>
        <dbReference type="PROSITE-ProRule" id="PRU00420"/>
    </source>
</evidence>
<dbReference type="InterPro" id="IPR004716">
    <property type="entry name" value="PTS_IIA_glucitol/sorbitol-sp"/>
</dbReference>
<dbReference type="GO" id="GO:0005737">
    <property type="term" value="C:cytoplasm"/>
    <property type="evidence" value="ECO:0007669"/>
    <property type="project" value="InterPro"/>
</dbReference>
<dbReference type="InterPro" id="IPR036665">
    <property type="entry name" value="PTS_IIA_glucitol/sorbitol_sf"/>
</dbReference>
<dbReference type="PANTHER" id="PTHR40398">
    <property type="entry name" value="PTS SYSTEM GLUCITOL/SORBITOL-SPECIFIC EIIA COMPONENT"/>
    <property type="match status" value="1"/>
</dbReference>
<name>A0A6A7Y891_9HYPH</name>
<keyword evidence="3" id="KW-1185">Reference proteome</keyword>
<dbReference type="EMBL" id="VWNA01000001">
    <property type="protein sequence ID" value="MQT14208.1"/>
    <property type="molecule type" value="Genomic_DNA"/>
</dbReference>
<proteinExistence type="predicted"/>
<dbReference type="Pfam" id="PF03829">
    <property type="entry name" value="PTSIIA_gutA"/>
    <property type="match status" value="1"/>
</dbReference>
<feature type="modified residue" description="Phosphohistidine; by HPr" evidence="1">
    <location>
        <position position="43"/>
    </location>
</feature>
<dbReference type="Gene3D" id="2.40.33.40">
    <property type="entry name" value="Phosphotransferase system, glucitol/sorbitol-specific IIA component"/>
    <property type="match status" value="1"/>
</dbReference>
<accession>A0A6A7Y891</accession>